<dbReference type="EMBL" id="CP043538">
    <property type="protein sequence ID" value="QGY02772.1"/>
    <property type="molecule type" value="Genomic_DNA"/>
</dbReference>
<feature type="domain" description="Multidrug resistance protein MdtA-like barrel-sandwich hybrid" evidence="9">
    <location>
        <begin position="102"/>
        <end position="243"/>
    </location>
</feature>
<dbReference type="GO" id="GO:0015562">
    <property type="term" value="F:efflux transmembrane transporter activity"/>
    <property type="evidence" value="ECO:0007669"/>
    <property type="project" value="TreeGrafter"/>
</dbReference>
<evidence type="ECO:0000256" key="5">
    <source>
        <dbReference type="ARBA" id="ARBA00023136"/>
    </source>
</evidence>
<dbReference type="Gene3D" id="1.10.287.470">
    <property type="entry name" value="Helix hairpin bin"/>
    <property type="match status" value="1"/>
</dbReference>
<name>A0A6B9FL85_9HYPH</name>
<dbReference type="Pfam" id="PF25989">
    <property type="entry name" value="YknX_C"/>
    <property type="match status" value="1"/>
</dbReference>
<dbReference type="Pfam" id="PF25917">
    <property type="entry name" value="BSH_RND"/>
    <property type="match status" value="1"/>
</dbReference>
<dbReference type="RefSeq" id="WP_010682657.1">
    <property type="nucleotide sequence ID" value="NZ_CP043538.1"/>
</dbReference>
<keyword evidence="5 7" id="KW-0472">Membrane</keyword>
<evidence type="ECO:0000256" key="1">
    <source>
        <dbReference type="ARBA" id="ARBA00004236"/>
    </source>
</evidence>
<accession>A0A6B9FL85</accession>
<feature type="domain" description="Multidrug resistance protein MdtA-like alpha-helical hairpin" evidence="8">
    <location>
        <begin position="143"/>
        <end position="210"/>
    </location>
</feature>
<dbReference type="SUPFAM" id="SSF111369">
    <property type="entry name" value="HlyD-like secretion proteins"/>
    <property type="match status" value="1"/>
</dbReference>
<feature type="region of interest" description="Disordered" evidence="6">
    <location>
        <begin position="1"/>
        <end position="33"/>
    </location>
</feature>
<comment type="subcellular location">
    <subcellularLocation>
        <location evidence="1">Cell membrane</location>
    </subcellularLocation>
</comment>
<feature type="transmembrane region" description="Helical" evidence="7">
    <location>
        <begin position="42"/>
        <end position="59"/>
    </location>
</feature>
<evidence type="ECO:0000313" key="12">
    <source>
        <dbReference type="EMBL" id="QGY02772.1"/>
    </source>
</evidence>
<proteinExistence type="inferred from homology"/>
<evidence type="ECO:0000313" key="13">
    <source>
        <dbReference type="Proteomes" id="UP000012488"/>
    </source>
</evidence>
<dbReference type="InterPro" id="IPR058624">
    <property type="entry name" value="MdtA-like_HH"/>
</dbReference>
<keyword evidence="3" id="KW-1003">Cell membrane</keyword>
<keyword evidence="7" id="KW-1133">Transmembrane helix</keyword>
<evidence type="ECO:0000259" key="10">
    <source>
        <dbReference type="Pfam" id="PF25944"/>
    </source>
</evidence>
<gene>
    <name evidence="12" type="ORF">MMSR116_13440</name>
</gene>
<dbReference type="AlphaFoldDB" id="A0A6B9FL85"/>
<feature type="domain" description="Multidrug resistance protein MdtA-like beta-barrel" evidence="10">
    <location>
        <begin position="247"/>
        <end position="330"/>
    </location>
</feature>
<evidence type="ECO:0000256" key="2">
    <source>
        <dbReference type="ARBA" id="ARBA00009477"/>
    </source>
</evidence>
<dbReference type="PANTHER" id="PTHR30469:SF36">
    <property type="entry name" value="BLL3903 PROTEIN"/>
    <property type="match status" value="1"/>
</dbReference>
<reference evidence="12 13" key="1">
    <citation type="journal article" date="2012" name="Genet. Mol. Biol.">
        <title>Analysis of 16S rRNA and mxaF genes revealing insights into Methylobacterium niche-specific plant association.</title>
        <authorList>
            <person name="Dourado M.N."/>
            <person name="Andreote F.D."/>
            <person name="Dini-Andreote F."/>
            <person name="Conti R."/>
            <person name="Araujo J.M."/>
            <person name="Araujo W.L."/>
        </authorList>
    </citation>
    <scope>NUCLEOTIDE SEQUENCE [LARGE SCALE GENOMIC DNA]</scope>
    <source>
        <strain evidence="12 13">SR1.6/6</strain>
    </source>
</reference>
<dbReference type="Gene3D" id="2.40.30.170">
    <property type="match status" value="1"/>
</dbReference>
<dbReference type="OrthoDB" id="9783047at2"/>
<evidence type="ECO:0000256" key="7">
    <source>
        <dbReference type="SAM" id="Phobius"/>
    </source>
</evidence>
<dbReference type="NCBIfam" id="TIGR01730">
    <property type="entry name" value="RND_mfp"/>
    <property type="match status" value="1"/>
</dbReference>
<feature type="compositionally biased region" description="Basic and acidic residues" evidence="6">
    <location>
        <begin position="1"/>
        <end position="16"/>
    </location>
</feature>
<dbReference type="Gene3D" id="2.40.420.20">
    <property type="match status" value="1"/>
</dbReference>
<reference evidence="12 13" key="2">
    <citation type="journal article" date="2013" name="Genome Announc.">
        <title>Draft Genome Sequence of Methylobacterium mesophilicum Strain SR1.6/6, Isolated from Citrus sinensis.</title>
        <authorList>
            <person name="Marinho Almeida D."/>
            <person name="Dini-Andreote F."/>
            <person name="Camargo Neves A.A."/>
            <person name="Juca Ramos R.T."/>
            <person name="Andreote F.D."/>
            <person name="Carneiro A.R."/>
            <person name="Oliveira de Souza Lima A."/>
            <person name="Caracciolo Gomes de Sa P.H."/>
            <person name="Ribeiro Barbosa M.S."/>
            <person name="Araujo W.L."/>
            <person name="Silva A."/>
        </authorList>
    </citation>
    <scope>NUCLEOTIDE SEQUENCE [LARGE SCALE GENOMIC DNA]</scope>
    <source>
        <strain evidence="12 13">SR1.6/6</strain>
    </source>
</reference>
<dbReference type="InterPro" id="IPR006143">
    <property type="entry name" value="RND_pump_MFP"/>
</dbReference>
<keyword evidence="4" id="KW-0997">Cell inner membrane</keyword>
<dbReference type="PANTHER" id="PTHR30469">
    <property type="entry name" value="MULTIDRUG RESISTANCE PROTEIN MDTA"/>
    <property type="match status" value="1"/>
</dbReference>
<evidence type="ECO:0000256" key="6">
    <source>
        <dbReference type="SAM" id="MobiDB-lite"/>
    </source>
</evidence>
<protein>
    <submittedName>
        <fullName evidence="12">Efflux RND transporter periplasmic adaptor subunit</fullName>
    </submittedName>
</protein>
<dbReference type="KEGG" id="mmes:MMSR116_13440"/>
<keyword evidence="7" id="KW-0812">Transmembrane</keyword>
<dbReference type="Gene3D" id="2.40.50.100">
    <property type="match status" value="1"/>
</dbReference>
<feature type="compositionally biased region" description="Basic and acidic residues" evidence="6">
    <location>
        <begin position="417"/>
        <end position="426"/>
    </location>
</feature>
<sequence length="426" mass="44726">MLSEDEDHRGTSRFDESAAYQDAGGTRRVQAGRKPSRVRGSVLLLLLLGAAGGGAYGYTRLNAPAVKSKAAAPLPVPVTLGAVEQGPFALVSSGLGTVQAYNTVQVRTRVDGEIQQVAFKEGQTVHKGDILVQVDPRPYQAALDQAKAKKEQDTANLNNAKVDLTRYTGLGAYASRQQTETQTALVAQLTAQVASDQAAIDNAATQLGYATIRAPIDGVTGFRQVDIGNIVNASGQSAIVTITQVEPIFVVFTAPEDQLPAITAALRTGDVPVEAWSSDGLAKLADGKLALFNNQVDTATGTIRLKAVYENRNHALWPGLSVSTKMRVGTVATATTVPDDAVQHGPAGLFAFVVDESGRAHQVALKAGRSDSGRTQILSGDLKSGERVIVAGQYKVQDGSLVADPRAAHTAQAAEPDLGRKAEAQR</sequence>
<dbReference type="Proteomes" id="UP000012488">
    <property type="component" value="Chromosome"/>
</dbReference>
<dbReference type="InterPro" id="IPR058637">
    <property type="entry name" value="YknX-like_C"/>
</dbReference>
<dbReference type="Pfam" id="PF25944">
    <property type="entry name" value="Beta-barrel_RND"/>
    <property type="match status" value="1"/>
</dbReference>
<dbReference type="Pfam" id="PF25876">
    <property type="entry name" value="HH_MFP_RND"/>
    <property type="match status" value="1"/>
</dbReference>
<dbReference type="InterPro" id="IPR058625">
    <property type="entry name" value="MdtA-like_BSH"/>
</dbReference>
<dbReference type="InterPro" id="IPR058626">
    <property type="entry name" value="MdtA-like_b-barrel"/>
</dbReference>
<organism evidence="12 13">
    <name type="scientific">Methylobacterium mesophilicum SR1.6/6</name>
    <dbReference type="NCBI Taxonomy" id="908290"/>
    <lineage>
        <taxon>Bacteria</taxon>
        <taxon>Pseudomonadati</taxon>
        <taxon>Pseudomonadota</taxon>
        <taxon>Alphaproteobacteria</taxon>
        <taxon>Hyphomicrobiales</taxon>
        <taxon>Methylobacteriaceae</taxon>
        <taxon>Methylobacterium</taxon>
    </lineage>
</organism>
<evidence type="ECO:0000256" key="3">
    <source>
        <dbReference type="ARBA" id="ARBA00022475"/>
    </source>
</evidence>
<evidence type="ECO:0000259" key="8">
    <source>
        <dbReference type="Pfam" id="PF25876"/>
    </source>
</evidence>
<feature type="region of interest" description="Disordered" evidence="6">
    <location>
        <begin position="406"/>
        <end position="426"/>
    </location>
</feature>
<evidence type="ECO:0000256" key="4">
    <source>
        <dbReference type="ARBA" id="ARBA00022519"/>
    </source>
</evidence>
<comment type="similarity">
    <text evidence="2">Belongs to the membrane fusion protein (MFP) (TC 8.A.1) family.</text>
</comment>
<evidence type="ECO:0000259" key="9">
    <source>
        <dbReference type="Pfam" id="PF25917"/>
    </source>
</evidence>
<dbReference type="GO" id="GO:1990281">
    <property type="term" value="C:efflux pump complex"/>
    <property type="evidence" value="ECO:0007669"/>
    <property type="project" value="TreeGrafter"/>
</dbReference>
<evidence type="ECO:0000259" key="11">
    <source>
        <dbReference type="Pfam" id="PF25989"/>
    </source>
</evidence>
<feature type="domain" description="YknX-like C-terminal permuted SH3-like" evidence="11">
    <location>
        <begin position="334"/>
        <end position="402"/>
    </location>
</feature>